<evidence type="ECO:0000256" key="3">
    <source>
        <dbReference type="ARBA" id="ARBA00007520"/>
    </source>
</evidence>
<organism evidence="10 11">
    <name type="scientific">Providencia rettgeri</name>
    <dbReference type="NCBI Taxonomy" id="587"/>
    <lineage>
        <taxon>Bacteria</taxon>
        <taxon>Pseudomonadati</taxon>
        <taxon>Pseudomonadota</taxon>
        <taxon>Gammaproteobacteria</taxon>
        <taxon>Enterobacterales</taxon>
        <taxon>Morganellaceae</taxon>
        <taxon>Providencia</taxon>
    </lineage>
</organism>
<dbReference type="Pfam" id="PF07690">
    <property type="entry name" value="MFS_1"/>
    <property type="match status" value="1"/>
</dbReference>
<keyword evidence="6 8" id="KW-1133">Transmembrane helix</keyword>
<dbReference type="EMBL" id="UGTZ01000001">
    <property type="protein sequence ID" value="SUC32938.1"/>
    <property type="molecule type" value="Genomic_DNA"/>
</dbReference>
<dbReference type="InterPro" id="IPR036259">
    <property type="entry name" value="MFS_trans_sf"/>
</dbReference>
<dbReference type="Gene3D" id="1.20.1250.20">
    <property type="entry name" value="MFS general substrate transporter like domains"/>
    <property type="match status" value="1"/>
</dbReference>
<evidence type="ECO:0000313" key="10">
    <source>
        <dbReference type="EMBL" id="SUC32938.1"/>
    </source>
</evidence>
<evidence type="ECO:0000313" key="11">
    <source>
        <dbReference type="Proteomes" id="UP000254208"/>
    </source>
</evidence>
<feature type="transmembrane region" description="Helical" evidence="8">
    <location>
        <begin position="42"/>
        <end position="61"/>
    </location>
</feature>
<dbReference type="AlphaFoldDB" id="A0A379FW78"/>
<evidence type="ECO:0000256" key="8">
    <source>
        <dbReference type="SAM" id="Phobius"/>
    </source>
</evidence>
<proteinExistence type="inferred from homology"/>
<dbReference type="InterPro" id="IPR020846">
    <property type="entry name" value="MFS_dom"/>
</dbReference>
<protein>
    <submittedName>
        <fullName evidence="10">Metal-tetracycline/H(+) antiporter</fullName>
    </submittedName>
</protein>
<dbReference type="InterPro" id="IPR005829">
    <property type="entry name" value="Sugar_transporter_CS"/>
</dbReference>
<comment type="function">
    <text evidence="1">Resistance to tetracycline by an active tetracycline efflux. This is an energy-dependent process that decreases the accumulation of the antibiotic in whole cells. This protein functions as a metal-tetracycline/H(+) antiporter.</text>
</comment>
<evidence type="ECO:0000256" key="2">
    <source>
        <dbReference type="ARBA" id="ARBA00004127"/>
    </source>
</evidence>
<dbReference type="Proteomes" id="UP000254208">
    <property type="component" value="Unassembled WGS sequence"/>
</dbReference>
<feature type="domain" description="Major facilitator superfamily (MFS) profile" evidence="9">
    <location>
        <begin position="4"/>
        <end position="128"/>
    </location>
</feature>
<dbReference type="PROSITE" id="PS00216">
    <property type="entry name" value="SUGAR_TRANSPORT_1"/>
    <property type="match status" value="1"/>
</dbReference>
<evidence type="ECO:0000259" key="9">
    <source>
        <dbReference type="PROSITE" id="PS50850"/>
    </source>
</evidence>
<sequence length="128" mass="13737">MNKFAITALTITALDAMGIGLIMPVLPALLREYVTLENLANHYGILLALYSIMQVFFAPILGRWSDKFGRKPILLISLAGAVLDYSLLTLSSSLWMLYLGRLISGITGATGAVAASVIADNTAPTRTH</sequence>
<keyword evidence="7 8" id="KW-0472">Membrane</keyword>
<feature type="transmembrane region" description="Helical" evidence="8">
    <location>
        <begin position="73"/>
        <end position="96"/>
    </location>
</feature>
<evidence type="ECO:0000256" key="7">
    <source>
        <dbReference type="ARBA" id="ARBA00023136"/>
    </source>
</evidence>
<name>A0A379FW78_PRORE</name>
<dbReference type="GO" id="GO:0005886">
    <property type="term" value="C:plasma membrane"/>
    <property type="evidence" value="ECO:0007669"/>
    <property type="project" value="UniProtKB-SubCell"/>
</dbReference>
<dbReference type="SUPFAM" id="SSF103473">
    <property type="entry name" value="MFS general substrate transporter"/>
    <property type="match status" value="1"/>
</dbReference>
<dbReference type="PRINTS" id="PR01035">
    <property type="entry name" value="TCRTETA"/>
</dbReference>
<gene>
    <name evidence="10" type="primary">tetA_2</name>
    <name evidence="10" type="ORF">NCTC11801_03944</name>
</gene>
<dbReference type="PANTHER" id="PTHR23504:SF15">
    <property type="entry name" value="MAJOR FACILITATOR SUPERFAMILY (MFS) PROFILE DOMAIN-CONTAINING PROTEIN"/>
    <property type="match status" value="1"/>
</dbReference>
<dbReference type="PANTHER" id="PTHR23504">
    <property type="entry name" value="MAJOR FACILITATOR SUPERFAMILY DOMAIN-CONTAINING PROTEIN 10"/>
    <property type="match status" value="1"/>
</dbReference>
<dbReference type="PROSITE" id="PS50850">
    <property type="entry name" value="MFS"/>
    <property type="match status" value="1"/>
</dbReference>
<accession>A0A379FW78</accession>
<dbReference type="InterPro" id="IPR011701">
    <property type="entry name" value="MFS"/>
</dbReference>
<reference evidence="10 11" key="1">
    <citation type="submission" date="2018-06" db="EMBL/GenBank/DDBJ databases">
        <authorList>
            <consortium name="Pathogen Informatics"/>
            <person name="Doyle S."/>
        </authorList>
    </citation>
    <scope>NUCLEOTIDE SEQUENCE [LARGE SCALE GENOMIC DNA]</scope>
    <source>
        <strain evidence="10 11">NCTC11801</strain>
    </source>
</reference>
<evidence type="ECO:0000256" key="4">
    <source>
        <dbReference type="ARBA" id="ARBA00022448"/>
    </source>
</evidence>
<dbReference type="GO" id="GO:0022857">
    <property type="term" value="F:transmembrane transporter activity"/>
    <property type="evidence" value="ECO:0007669"/>
    <property type="project" value="InterPro"/>
</dbReference>
<evidence type="ECO:0000256" key="1">
    <source>
        <dbReference type="ARBA" id="ARBA00003279"/>
    </source>
</evidence>
<dbReference type="InterPro" id="IPR001958">
    <property type="entry name" value="Tet-R_TetA/multi-R_MdtG-like"/>
</dbReference>
<comment type="similarity">
    <text evidence="3">Belongs to the major facilitator superfamily. TCR/Tet family.</text>
</comment>
<keyword evidence="4" id="KW-0813">Transport</keyword>
<keyword evidence="5 8" id="KW-0812">Transmembrane</keyword>
<comment type="subcellular location">
    <subcellularLocation>
        <location evidence="2">Endomembrane system</location>
        <topology evidence="2">Multi-pass membrane protein</topology>
    </subcellularLocation>
</comment>
<evidence type="ECO:0000256" key="5">
    <source>
        <dbReference type="ARBA" id="ARBA00022692"/>
    </source>
</evidence>
<evidence type="ECO:0000256" key="6">
    <source>
        <dbReference type="ARBA" id="ARBA00022989"/>
    </source>
</evidence>
<feature type="transmembrane region" description="Helical" evidence="8">
    <location>
        <begin position="102"/>
        <end position="119"/>
    </location>
</feature>